<evidence type="ECO:0000313" key="3">
    <source>
        <dbReference type="EMBL" id="NKI30511.1"/>
    </source>
</evidence>
<feature type="domain" description="BD-FAE-like" evidence="2">
    <location>
        <begin position="61"/>
        <end position="262"/>
    </location>
</feature>
<protein>
    <submittedName>
        <fullName evidence="3">Alpha/beta hydrolase</fullName>
    </submittedName>
</protein>
<dbReference type="GO" id="GO:0016787">
    <property type="term" value="F:hydrolase activity"/>
    <property type="evidence" value="ECO:0007669"/>
    <property type="project" value="UniProtKB-KW"/>
</dbReference>
<dbReference type="RefSeq" id="WP_168550754.1">
    <property type="nucleotide sequence ID" value="NZ_JAAWWL010000001.1"/>
</dbReference>
<keyword evidence="1 3" id="KW-0378">Hydrolase</keyword>
<accession>A0ABX1GKX7</accession>
<keyword evidence="4" id="KW-1185">Reference proteome</keyword>
<dbReference type="Proteomes" id="UP000718451">
    <property type="component" value="Unassembled WGS sequence"/>
</dbReference>
<evidence type="ECO:0000259" key="2">
    <source>
        <dbReference type="Pfam" id="PF20434"/>
    </source>
</evidence>
<name>A0ABX1GKX7_9FLAO</name>
<comment type="caution">
    <text evidence="3">The sequence shown here is derived from an EMBL/GenBank/DDBJ whole genome shotgun (WGS) entry which is preliminary data.</text>
</comment>
<evidence type="ECO:0000256" key="1">
    <source>
        <dbReference type="ARBA" id="ARBA00022801"/>
    </source>
</evidence>
<dbReference type="Pfam" id="PF20434">
    <property type="entry name" value="BD-FAE"/>
    <property type="match status" value="1"/>
</dbReference>
<dbReference type="InterPro" id="IPR049492">
    <property type="entry name" value="BD-FAE-like_dom"/>
</dbReference>
<reference evidence="3 4" key="1">
    <citation type="submission" date="2020-04" db="EMBL/GenBank/DDBJ databases">
        <authorList>
            <person name="Yoon J."/>
        </authorList>
    </citation>
    <scope>NUCLEOTIDE SEQUENCE [LARGE SCALE GENOMIC DNA]</scope>
    <source>
        <strain evidence="3 4">DJ-13</strain>
    </source>
</reference>
<gene>
    <name evidence="3" type="ORF">HCU67_01030</name>
</gene>
<dbReference type="PANTHER" id="PTHR48081:SF6">
    <property type="entry name" value="PEPTIDASE S9 PROLYL OLIGOPEPTIDASE CATALYTIC DOMAIN-CONTAINING PROTEIN"/>
    <property type="match status" value="1"/>
</dbReference>
<organism evidence="3 4">
    <name type="scientific">Croceivirga thetidis</name>
    <dbReference type="NCBI Taxonomy" id="2721623"/>
    <lineage>
        <taxon>Bacteria</taxon>
        <taxon>Pseudomonadati</taxon>
        <taxon>Bacteroidota</taxon>
        <taxon>Flavobacteriia</taxon>
        <taxon>Flavobacteriales</taxon>
        <taxon>Flavobacteriaceae</taxon>
        <taxon>Croceivirga</taxon>
    </lineage>
</organism>
<dbReference type="Gene3D" id="3.40.50.1820">
    <property type="entry name" value="alpha/beta hydrolase"/>
    <property type="match status" value="1"/>
</dbReference>
<sequence length="304" mass="33350">MRTFAFFLILGLAFTTSGRSQETIIPLWPNEVPLRIEADETEIQEKGDILKISKVQVPEIEVYLPSKANATGQGVLIFPGGGYHILAYDWEGRDIAKMLNTKGIAGIVVKNRLPTSASLEKNHLAPLVDAQRALRLVKSMAKDFNLDTDKIGIIGFSAGGHLTASLGAHYDKELIAPVDEIDLTKAKPNFIALVYPVIQFGAASTHMGSQTALLGENPTQEWIDFFSLEQQVRDDHAPTILFHSTDDTAVPVENSLSLYNALRQKNVPSALHIFPHGGHGFGLAPEIPLVNAWPKLLTDWIRSL</sequence>
<dbReference type="PANTHER" id="PTHR48081">
    <property type="entry name" value="AB HYDROLASE SUPERFAMILY PROTEIN C4A8.06C"/>
    <property type="match status" value="1"/>
</dbReference>
<dbReference type="SUPFAM" id="SSF53474">
    <property type="entry name" value="alpha/beta-Hydrolases"/>
    <property type="match status" value="1"/>
</dbReference>
<proteinExistence type="predicted"/>
<evidence type="ECO:0000313" key="4">
    <source>
        <dbReference type="Proteomes" id="UP000718451"/>
    </source>
</evidence>
<dbReference type="InterPro" id="IPR029058">
    <property type="entry name" value="AB_hydrolase_fold"/>
</dbReference>
<dbReference type="EMBL" id="JAAWWL010000001">
    <property type="protein sequence ID" value="NKI30511.1"/>
    <property type="molecule type" value="Genomic_DNA"/>
</dbReference>
<dbReference type="InterPro" id="IPR050300">
    <property type="entry name" value="GDXG_lipolytic_enzyme"/>
</dbReference>